<feature type="domain" description="Mmc1 C-terminal" evidence="3">
    <location>
        <begin position="412"/>
        <end position="603"/>
    </location>
</feature>
<keyword evidence="2" id="KW-0812">Transmembrane</keyword>
<gene>
    <name evidence="4" type="ORF">HK105_204170</name>
</gene>
<evidence type="ECO:0000256" key="2">
    <source>
        <dbReference type="SAM" id="Phobius"/>
    </source>
</evidence>
<dbReference type="Pfam" id="PF23868">
    <property type="entry name" value="Mmc1_C"/>
    <property type="match status" value="1"/>
</dbReference>
<keyword evidence="2" id="KW-1133">Transmembrane helix</keyword>
<evidence type="ECO:0000256" key="1">
    <source>
        <dbReference type="SAM" id="MobiDB-lite"/>
    </source>
</evidence>
<proteinExistence type="predicted"/>
<feature type="region of interest" description="Disordered" evidence="1">
    <location>
        <begin position="52"/>
        <end position="81"/>
    </location>
</feature>
<organism evidence="4 5">
    <name type="scientific">Polyrhizophydium stewartii</name>
    <dbReference type="NCBI Taxonomy" id="2732419"/>
    <lineage>
        <taxon>Eukaryota</taxon>
        <taxon>Fungi</taxon>
        <taxon>Fungi incertae sedis</taxon>
        <taxon>Chytridiomycota</taxon>
        <taxon>Chytridiomycota incertae sedis</taxon>
        <taxon>Chytridiomycetes</taxon>
        <taxon>Rhizophydiales</taxon>
        <taxon>Rhizophydiales incertae sedis</taxon>
        <taxon>Polyrhizophydium</taxon>
    </lineage>
</organism>
<sequence length="678" mass="72538">MHSVVTRAAPARVPAAALAAATGVARRACTLPTPPLPRWRALDHHTRRTLATQAGDAAAAAAPTDAAAPTTAAQPAAADAPASTASPLAHVLNQVSHVQGVLGESHAAWLERVAAARTLHDSPFSVAVVGDSGSHHSAVIAALLDQSLESLAIARGSQQLITKISFGAKPIETPAPANQDGAALAPAPAPAATGPIRHLRSQSAWLSDNNAEIYSIKGFDAAISHRRVLDDILLKSDAVVLVTSPERDLTGSVDQLVVNELLARGKQNVFVAVVRSSGSGASAAAVASHFEAKLAADLLRTKSPRLVEPKLPTIISVTETSSSGAVDVSEITKTLTTLARNPEKAKLSTIEFVAWSALQHVSLHHADAGALIAGVHQTVKAIAKRIVEHEQRLVRDFRGTDLGVVQSTIVDLTEAFKAYFAKTPFWKLFWRSDFLADDLRARMRAHSLLHAEYRMTYAAGKTNEALVQLNQQLIDNLEPLTVSTHGLAQHPITAMLQDDIARMLAIVRKQIPPAGSAIDPFLLRNEVASFDESAQCDKVQSLAERLVQRQLAAQVVFYLSALLAVHFGVPALLSGTYALTASVMAFAWMQLRWRSIQNRFINSISASQKTLKSRLSTAYDNEFTRVVAAPLAVSIKMIEEAAQQRAAEVAAAVDNIEEISESIRREIYKRDGPAKTTQ</sequence>
<accession>A0ABR4NAD4</accession>
<dbReference type="PANTHER" id="PTHR38644:SF1">
    <property type="entry name" value="EXPRESSED PROTEIN"/>
    <property type="match status" value="1"/>
</dbReference>
<evidence type="ECO:0000313" key="5">
    <source>
        <dbReference type="Proteomes" id="UP001527925"/>
    </source>
</evidence>
<protein>
    <recommendedName>
        <fullName evidence="3">Mmc1 C-terminal domain-containing protein</fullName>
    </recommendedName>
</protein>
<dbReference type="EMBL" id="JADGIZ020000017">
    <property type="protein sequence ID" value="KAL2916414.1"/>
    <property type="molecule type" value="Genomic_DNA"/>
</dbReference>
<dbReference type="InterPro" id="IPR056196">
    <property type="entry name" value="Mmc1_C"/>
</dbReference>
<evidence type="ECO:0000259" key="3">
    <source>
        <dbReference type="Pfam" id="PF23868"/>
    </source>
</evidence>
<keyword evidence="2" id="KW-0472">Membrane</keyword>
<feature type="transmembrane region" description="Helical" evidence="2">
    <location>
        <begin position="556"/>
        <end position="589"/>
    </location>
</feature>
<dbReference type="Proteomes" id="UP001527925">
    <property type="component" value="Unassembled WGS sequence"/>
</dbReference>
<evidence type="ECO:0000313" key="4">
    <source>
        <dbReference type="EMBL" id="KAL2916414.1"/>
    </source>
</evidence>
<keyword evidence="5" id="KW-1185">Reference proteome</keyword>
<name>A0ABR4NAD4_9FUNG</name>
<comment type="caution">
    <text evidence="4">The sequence shown here is derived from an EMBL/GenBank/DDBJ whole genome shotgun (WGS) entry which is preliminary data.</text>
</comment>
<dbReference type="PANTHER" id="PTHR38644">
    <property type="entry name" value="EXPRESSED PROTEIN"/>
    <property type="match status" value="1"/>
</dbReference>
<reference evidence="4 5" key="1">
    <citation type="submission" date="2023-09" db="EMBL/GenBank/DDBJ databases">
        <title>Pangenome analysis of Batrachochytrium dendrobatidis and related Chytrids.</title>
        <authorList>
            <person name="Yacoub M.N."/>
            <person name="Stajich J.E."/>
            <person name="James T.Y."/>
        </authorList>
    </citation>
    <scope>NUCLEOTIDE SEQUENCE [LARGE SCALE GENOMIC DNA]</scope>
    <source>
        <strain evidence="4 5">JEL0888</strain>
    </source>
</reference>